<sequence length="51" mass="5471">MAGKWILSADVPNSVTGERGDSALIHDKADLDRRLAAARKAGVKVKVRKAQ</sequence>
<dbReference type="EMBL" id="JACCBA010000001">
    <property type="protein sequence ID" value="NYD45578.1"/>
    <property type="molecule type" value="Genomic_DNA"/>
</dbReference>
<organism evidence="1 2">
    <name type="scientific">Actinomadura luteofluorescens</name>
    <dbReference type="NCBI Taxonomy" id="46163"/>
    <lineage>
        <taxon>Bacteria</taxon>
        <taxon>Bacillati</taxon>
        <taxon>Actinomycetota</taxon>
        <taxon>Actinomycetes</taxon>
        <taxon>Streptosporangiales</taxon>
        <taxon>Thermomonosporaceae</taxon>
        <taxon>Actinomadura</taxon>
    </lineage>
</organism>
<dbReference type="RefSeq" id="WP_179842981.1">
    <property type="nucleotide sequence ID" value="NZ_JACCBA010000001.1"/>
</dbReference>
<proteinExistence type="predicted"/>
<name>A0A7Y9JEI9_9ACTN</name>
<comment type="caution">
    <text evidence="1">The sequence shown here is derived from an EMBL/GenBank/DDBJ whole genome shotgun (WGS) entry which is preliminary data.</text>
</comment>
<dbReference type="Proteomes" id="UP000529783">
    <property type="component" value="Unassembled WGS sequence"/>
</dbReference>
<gene>
    <name evidence="1" type="ORF">BJY14_001561</name>
</gene>
<evidence type="ECO:0000313" key="1">
    <source>
        <dbReference type="EMBL" id="NYD45578.1"/>
    </source>
</evidence>
<protein>
    <submittedName>
        <fullName evidence="1">Uncharacterized protein</fullName>
    </submittedName>
</protein>
<reference evidence="1 2" key="1">
    <citation type="submission" date="2020-07" db="EMBL/GenBank/DDBJ databases">
        <title>Sequencing the genomes of 1000 actinobacteria strains.</title>
        <authorList>
            <person name="Klenk H.-P."/>
        </authorList>
    </citation>
    <scope>NUCLEOTIDE SEQUENCE [LARGE SCALE GENOMIC DNA]</scope>
    <source>
        <strain evidence="1 2">DSM 40398</strain>
    </source>
</reference>
<accession>A0A7Y9JEI9</accession>
<evidence type="ECO:0000313" key="2">
    <source>
        <dbReference type="Proteomes" id="UP000529783"/>
    </source>
</evidence>
<dbReference type="AlphaFoldDB" id="A0A7Y9JEI9"/>
<keyword evidence="2" id="KW-1185">Reference proteome</keyword>